<protein>
    <submittedName>
        <fullName evidence="3">Uncharacterized protein</fullName>
    </submittedName>
</protein>
<evidence type="ECO:0000313" key="3">
    <source>
        <dbReference type="EMBL" id="KAG2489553.1"/>
    </source>
</evidence>
<feature type="compositionally biased region" description="Low complexity" evidence="1">
    <location>
        <begin position="235"/>
        <end position="245"/>
    </location>
</feature>
<keyword evidence="2" id="KW-0812">Transmembrane</keyword>
<feature type="region of interest" description="Disordered" evidence="1">
    <location>
        <begin position="234"/>
        <end position="254"/>
    </location>
</feature>
<feature type="transmembrane region" description="Helical" evidence="2">
    <location>
        <begin position="169"/>
        <end position="192"/>
    </location>
</feature>
<gene>
    <name evidence="3" type="ORF">HYH03_012004</name>
</gene>
<reference evidence="3" key="1">
    <citation type="journal article" date="2020" name="bioRxiv">
        <title>Comparative genomics of Chlamydomonas.</title>
        <authorList>
            <person name="Craig R.J."/>
            <person name="Hasan A.R."/>
            <person name="Ness R.W."/>
            <person name="Keightley P.D."/>
        </authorList>
    </citation>
    <scope>NUCLEOTIDE SEQUENCE</scope>
    <source>
        <strain evidence="3">CCAP 11/70</strain>
    </source>
</reference>
<evidence type="ECO:0000313" key="4">
    <source>
        <dbReference type="Proteomes" id="UP000612055"/>
    </source>
</evidence>
<evidence type="ECO:0000256" key="1">
    <source>
        <dbReference type="SAM" id="MobiDB-lite"/>
    </source>
</evidence>
<dbReference type="OrthoDB" id="538141at2759"/>
<keyword evidence="4" id="KW-1185">Reference proteome</keyword>
<evidence type="ECO:0000256" key="2">
    <source>
        <dbReference type="SAM" id="Phobius"/>
    </source>
</evidence>
<accession>A0A836BVY5</accession>
<keyword evidence="2" id="KW-1133">Transmembrane helix</keyword>
<comment type="caution">
    <text evidence="3">The sequence shown here is derived from an EMBL/GenBank/DDBJ whole genome shotgun (WGS) entry which is preliminary data.</text>
</comment>
<dbReference type="Proteomes" id="UP000612055">
    <property type="component" value="Unassembled WGS sequence"/>
</dbReference>
<sequence length="273" mass="29928">MPRDRLDRGLWPAGLSDTAEAGKYNISQTQQWPGLVSHIEPGAPCDPVAEPGTCVPMNVTINPNTLWYWCGFYTSHRTIYNIKSNGNSNITQVWLVRQQVLDDCFIPNIGTLENCPVVPESSCSKKKTCNVRIFGLVFEDPGCIVILNNGVNPFKASVQVNNYYDRPRYYGTVFTIIFCVCGFSAILIKLGYDFYTGCATPVNAKHTESVKVKRPGNDLQEALLDGQPDAEKGAAAEAATAQAEASQGPGAGPFARFTVRIKGAFTRQPRQEP</sequence>
<keyword evidence="2" id="KW-0472">Membrane</keyword>
<name>A0A836BVY5_9CHLO</name>
<proteinExistence type="predicted"/>
<dbReference type="AlphaFoldDB" id="A0A836BVY5"/>
<organism evidence="3 4">
    <name type="scientific">Edaphochlamys debaryana</name>
    <dbReference type="NCBI Taxonomy" id="47281"/>
    <lineage>
        <taxon>Eukaryota</taxon>
        <taxon>Viridiplantae</taxon>
        <taxon>Chlorophyta</taxon>
        <taxon>core chlorophytes</taxon>
        <taxon>Chlorophyceae</taxon>
        <taxon>CS clade</taxon>
        <taxon>Chlamydomonadales</taxon>
        <taxon>Chlamydomonadales incertae sedis</taxon>
        <taxon>Edaphochlamys</taxon>
    </lineage>
</organism>
<dbReference type="EMBL" id="JAEHOE010000072">
    <property type="protein sequence ID" value="KAG2489553.1"/>
    <property type="molecule type" value="Genomic_DNA"/>
</dbReference>